<feature type="transmembrane region" description="Helical" evidence="1">
    <location>
        <begin position="37"/>
        <end position="58"/>
    </location>
</feature>
<dbReference type="AlphaFoldDB" id="A0A7L5E5A0"/>
<dbReference type="InterPro" id="IPR022270">
    <property type="entry name" value="Blh_diox"/>
</dbReference>
<dbReference type="NCBIfam" id="TIGR03753">
    <property type="entry name" value="blh_monoox"/>
    <property type="match status" value="1"/>
</dbReference>
<name>A0A7L5E5A0_9SPHI</name>
<comment type="catalytic activity">
    <reaction evidence="1">
        <text>all-trans-beta-carotene + O2 = 2 all-trans-retinal</text>
        <dbReference type="Rhea" id="RHEA:32887"/>
        <dbReference type="ChEBI" id="CHEBI:15379"/>
        <dbReference type="ChEBI" id="CHEBI:17579"/>
        <dbReference type="ChEBI" id="CHEBI:17898"/>
        <dbReference type="EC" id="1.13.11.63"/>
    </reaction>
</comment>
<comment type="similarity">
    <text evidence="1">Belongs to the Brp/Blh beta-carotene diooxygenase family.</text>
</comment>
<sequence>MAQSNPYTLQNVKLVCFTVVAGILLTVWQLIDGCIPLPMQLVFLMVSLLLTGIPHGALDHLVQQEQSRRQQGRFRLMLFLGRYVAIMLLYALAWYVFPQLSLSFFLLISCWHFGETDISLMPQTPVLTALLRLLYGISVLVWILLPHQFEVSPILLHMVTRNGLIYSHWTAIASNSSWLIPASSMVILVASIVTAFIRQGNRYCYWLRLQLVVVLLCGYALPLLPAFALYFAGWHSLITLFNIKGFITDGNTTHNKPLLILWLKALPFSLIAITGLVAAGYSFRRYAPLFDPLPLLFVFLSLITLPHMEVMHKLNSSVPG</sequence>
<gene>
    <name evidence="2" type="ORF">HH214_18910</name>
</gene>
<dbReference type="GO" id="GO:0003834">
    <property type="term" value="F:beta-carotene 15,15'-dioxygenase activity"/>
    <property type="evidence" value="ECO:0007669"/>
    <property type="project" value="UniProtKB-EC"/>
</dbReference>
<keyword evidence="1 2" id="KW-0223">Dioxygenase</keyword>
<proteinExistence type="inferred from homology"/>
<dbReference type="GO" id="GO:0005886">
    <property type="term" value="C:plasma membrane"/>
    <property type="evidence" value="ECO:0007669"/>
    <property type="project" value="UniProtKB-SubCell"/>
</dbReference>
<comment type="cofactor">
    <cofactor evidence="1">
        <name>Fe(2+)</name>
        <dbReference type="ChEBI" id="CHEBI:29033"/>
    </cofactor>
</comment>
<accession>A0A7L5E5A0</accession>
<evidence type="ECO:0000256" key="1">
    <source>
        <dbReference type="HAMAP-Rule" id="MF_02093"/>
    </source>
</evidence>
<evidence type="ECO:0000313" key="2">
    <source>
        <dbReference type="EMBL" id="QJD97798.1"/>
    </source>
</evidence>
<keyword evidence="1 2" id="KW-0560">Oxidoreductase</keyword>
<dbReference type="HAMAP" id="MF_02093">
    <property type="entry name" value="Beta_carotene_diox"/>
    <property type="match status" value="1"/>
</dbReference>
<dbReference type="EMBL" id="CP051682">
    <property type="protein sequence ID" value="QJD97798.1"/>
    <property type="molecule type" value="Genomic_DNA"/>
</dbReference>
<dbReference type="Proteomes" id="UP000503278">
    <property type="component" value="Chromosome"/>
</dbReference>
<feature type="transmembrane region" description="Helical" evidence="1">
    <location>
        <begin position="204"/>
        <end position="221"/>
    </location>
</feature>
<keyword evidence="1" id="KW-0472">Membrane</keyword>
<protein>
    <recommendedName>
        <fullName evidence="1">Probable beta-carotene 15,15'-dioxygenase</fullName>
        <ecNumber evidence="1">1.13.11.63</ecNumber>
    </recommendedName>
</protein>
<dbReference type="EC" id="1.13.11.63" evidence="1"/>
<feature type="transmembrane region" description="Helical" evidence="1">
    <location>
        <begin position="12"/>
        <end position="31"/>
    </location>
</feature>
<organism evidence="2 3">
    <name type="scientific">Mucilaginibacter robiniae</name>
    <dbReference type="NCBI Taxonomy" id="2728022"/>
    <lineage>
        <taxon>Bacteria</taxon>
        <taxon>Pseudomonadati</taxon>
        <taxon>Bacteroidota</taxon>
        <taxon>Sphingobacteriia</taxon>
        <taxon>Sphingobacteriales</taxon>
        <taxon>Sphingobacteriaceae</taxon>
        <taxon>Mucilaginibacter</taxon>
    </lineage>
</organism>
<reference evidence="2 3" key="1">
    <citation type="submission" date="2020-04" db="EMBL/GenBank/DDBJ databases">
        <title>Genome sequencing of novel species.</title>
        <authorList>
            <person name="Heo J."/>
            <person name="Kim S.-J."/>
            <person name="Kim J.-S."/>
            <person name="Hong S.-B."/>
            <person name="Kwon S.-W."/>
        </authorList>
    </citation>
    <scope>NUCLEOTIDE SEQUENCE [LARGE SCALE GENOMIC DNA]</scope>
    <source>
        <strain evidence="2 3">F39-2</strain>
    </source>
</reference>
<keyword evidence="1" id="KW-1003">Cell membrane</keyword>
<keyword evidence="1" id="KW-0812">Transmembrane</keyword>
<dbReference type="GO" id="GO:0010436">
    <property type="term" value="F:carotenoid dioxygenase activity"/>
    <property type="evidence" value="ECO:0007669"/>
    <property type="project" value="UniProtKB-UniRule"/>
</dbReference>
<feature type="transmembrane region" description="Helical" evidence="1">
    <location>
        <begin position="259"/>
        <end position="283"/>
    </location>
</feature>
<feature type="transmembrane region" description="Helical" evidence="1">
    <location>
        <begin position="289"/>
        <end position="308"/>
    </location>
</feature>
<comment type="function">
    <text evidence="1">Catalyzes the cleavage of beta-carotene at its central double bond (15,15') to yield two molecules of all-trans-retinal.</text>
</comment>
<comment type="subcellular location">
    <subcellularLocation>
        <location evidence="1">Cell membrane</location>
        <topology evidence="1">Multi-pass membrane protein</topology>
    </subcellularLocation>
</comment>
<dbReference type="KEGG" id="mrob:HH214_18910"/>
<evidence type="ECO:0000313" key="3">
    <source>
        <dbReference type="Proteomes" id="UP000503278"/>
    </source>
</evidence>
<dbReference type="RefSeq" id="WP_169610292.1">
    <property type="nucleotide sequence ID" value="NZ_CP051682.1"/>
</dbReference>
<keyword evidence="1" id="KW-1133">Transmembrane helix</keyword>
<keyword evidence="1" id="KW-0479">Metal-binding</keyword>
<feature type="transmembrane region" description="Helical" evidence="1">
    <location>
        <begin position="178"/>
        <end position="197"/>
    </location>
</feature>
<keyword evidence="3" id="KW-1185">Reference proteome</keyword>
<dbReference type="GO" id="GO:0005506">
    <property type="term" value="F:iron ion binding"/>
    <property type="evidence" value="ECO:0007669"/>
    <property type="project" value="UniProtKB-UniRule"/>
</dbReference>
<dbReference type="GO" id="GO:0016121">
    <property type="term" value="P:carotene catabolic process"/>
    <property type="evidence" value="ECO:0007669"/>
    <property type="project" value="UniProtKB-UniRule"/>
</dbReference>
<dbReference type="Pfam" id="PF15461">
    <property type="entry name" value="BCD"/>
    <property type="match status" value="1"/>
</dbReference>
<comment type="caution">
    <text evidence="1">Lacks conserved residue(s) required for the propagation of feature annotation.</text>
</comment>
<keyword evidence="1" id="KW-0408">Iron</keyword>
<feature type="transmembrane region" description="Helical" evidence="1">
    <location>
        <begin position="79"/>
        <end position="97"/>
    </location>
</feature>